<name>A0ABX8Y8F9_ANETH</name>
<dbReference type="InterPro" id="IPR050768">
    <property type="entry name" value="UPF0353/GerABKA_families"/>
</dbReference>
<reference evidence="5 6" key="1">
    <citation type="submission" date="2021-08" db="EMBL/GenBank/DDBJ databases">
        <title>Complete genome sequence of the strain Aneurinibacillus thermoaerophilus CCM 8960.</title>
        <authorList>
            <person name="Musilova J."/>
            <person name="Kourilova X."/>
            <person name="Pernicova I."/>
            <person name="Bezdicek M."/>
            <person name="Lengerova M."/>
            <person name="Obruca S."/>
            <person name="Sedlar K."/>
        </authorList>
    </citation>
    <scope>NUCLEOTIDE SEQUENCE [LARGE SCALE GENOMIC DNA]</scope>
    <source>
        <strain evidence="5 6">CCM 8960</strain>
    </source>
</reference>
<sequence>MFKWLNSRKKKSQTSSAAIHPSEVRPLTSSLQRNLQVVREQIGHSPDVIFRQFSFCGTLWKAAIVYIDGLVDKTALHEQIMKPLMQEPTAAEKAKQLSDGAAHIKNWVINSGIPIAEIKEAHNLNDCILEVLSGNALLFIDGIDSGFILGITGWEGRSIDEPVTESLVRGPRDGFVETLRNNTAMLRRRIKDPNFTMVVYKVGQRAKKDLAIVYIKGIANEELVAEVKRRVERINIDDVPESGYVEQLIEDNYLSPFPQVQNTERPDRVMSALMEGRVALLLDGTPFALIVPVTFSMLMSSPEDYYERWLPGSLIRAMRYGATFTALFLPALYISLISYNQGLIPTKLAISIAATREGVPFPSLIEALMMEVIIEILREAGVRLPKPVGQAVGIVGGLVIGQAAVEAGIVSPIMVIVVALTAISSFAFPQYGAGIAIRMLRFGMMMSAAVLGLYGVILFFILINAHLVKLKSFGVHYTASFTPYRPKDWKDMVIRAPLMMMKQRPEMNKTQDRKRQ</sequence>
<dbReference type="GeneID" id="97141707"/>
<feature type="transmembrane region" description="Helical" evidence="4">
    <location>
        <begin position="278"/>
        <end position="300"/>
    </location>
</feature>
<evidence type="ECO:0000256" key="1">
    <source>
        <dbReference type="ARBA" id="ARBA00005278"/>
    </source>
</evidence>
<protein>
    <submittedName>
        <fullName evidence="5">Spore germination protein</fullName>
    </submittedName>
</protein>
<dbReference type="PANTHER" id="PTHR22550">
    <property type="entry name" value="SPORE GERMINATION PROTEIN"/>
    <property type="match status" value="1"/>
</dbReference>
<feature type="region of interest" description="Disordered" evidence="3">
    <location>
        <begin position="1"/>
        <end position="23"/>
    </location>
</feature>
<feature type="transmembrane region" description="Helical" evidence="4">
    <location>
        <begin position="440"/>
        <end position="463"/>
    </location>
</feature>
<keyword evidence="4" id="KW-1133">Transmembrane helix</keyword>
<gene>
    <name evidence="5" type="ORF">K3F53_10035</name>
</gene>
<evidence type="ECO:0000313" key="5">
    <source>
        <dbReference type="EMBL" id="QYY41293.1"/>
    </source>
</evidence>
<comment type="similarity">
    <text evidence="1">Belongs to the GerABKA family.</text>
</comment>
<dbReference type="Pfam" id="PF03323">
    <property type="entry name" value="GerA"/>
    <property type="match status" value="1"/>
</dbReference>
<evidence type="ECO:0000256" key="2">
    <source>
        <dbReference type="ARBA" id="ARBA00023136"/>
    </source>
</evidence>
<dbReference type="PANTHER" id="PTHR22550:SF5">
    <property type="entry name" value="LEUCINE ZIPPER PROTEIN 4"/>
    <property type="match status" value="1"/>
</dbReference>
<evidence type="ECO:0000313" key="6">
    <source>
        <dbReference type="Proteomes" id="UP000826616"/>
    </source>
</evidence>
<dbReference type="RefSeq" id="WP_220558924.1">
    <property type="nucleotide sequence ID" value="NZ_CP080764.1"/>
</dbReference>
<keyword evidence="6" id="KW-1185">Reference proteome</keyword>
<dbReference type="EMBL" id="CP080764">
    <property type="protein sequence ID" value="QYY41293.1"/>
    <property type="molecule type" value="Genomic_DNA"/>
</dbReference>
<evidence type="ECO:0000256" key="4">
    <source>
        <dbReference type="SAM" id="Phobius"/>
    </source>
</evidence>
<evidence type="ECO:0000256" key="3">
    <source>
        <dbReference type="SAM" id="MobiDB-lite"/>
    </source>
</evidence>
<feature type="transmembrane region" description="Helical" evidence="4">
    <location>
        <begin position="409"/>
        <end position="428"/>
    </location>
</feature>
<feature type="transmembrane region" description="Helical" evidence="4">
    <location>
        <begin position="320"/>
        <end position="339"/>
    </location>
</feature>
<keyword evidence="2 4" id="KW-0472">Membrane</keyword>
<feature type="compositionally biased region" description="Basic residues" evidence="3">
    <location>
        <begin position="1"/>
        <end position="12"/>
    </location>
</feature>
<keyword evidence="4" id="KW-0812">Transmembrane</keyword>
<organism evidence="5 6">
    <name type="scientific">Aneurinibacillus thermoaerophilus</name>
    <dbReference type="NCBI Taxonomy" id="143495"/>
    <lineage>
        <taxon>Bacteria</taxon>
        <taxon>Bacillati</taxon>
        <taxon>Bacillota</taxon>
        <taxon>Bacilli</taxon>
        <taxon>Bacillales</taxon>
        <taxon>Paenibacillaceae</taxon>
        <taxon>Aneurinibacillus group</taxon>
        <taxon>Aneurinibacillus</taxon>
    </lineage>
</organism>
<dbReference type="Proteomes" id="UP000826616">
    <property type="component" value="Chromosome"/>
</dbReference>
<proteinExistence type="inferred from homology"/>
<accession>A0ABX8Y8F9</accession>
<dbReference type="InterPro" id="IPR004995">
    <property type="entry name" value="Spore_Ger"/>
</dbReference>
<dbReference type="PIRSF" id="PIRSF005690">
    <property type="entry name" value="GerBA"/>
    <property type="match status" value="1"/>
</dbReference>